<name>B8HYT7_CYAP4</name>
<organism evidence="1">
    <name type="scientific">Cyanothece sp. (strain PCC 7425 / ATCC 29141)</name>
    <dbReference type="NCBI Taxonomy" id="395961"/>
    <lineage>
        <taxon>Bacteria</taxon>
        <taxon>Bacillati</taxon>
        <taxon>Cyanobacteriota</taxon>
        <taxon>Cyanophyceae</taxon>
        <taxon>Gomontiellales</taxon>
        <taxon>Cyanothecaceae</taxon>
        <taxon>Cyanothece</taxon>
    </lineage>
</organism>
<keyword evidence="1" id="KW-0614">Plasmid</keyword>
<dbReference type="AlphaFoldDB" id="B8HYT7"/>
<sequence>MSLAQRIRDNVARSRRTTAEILGVTAELMESHEQAIEHLAATRSLPHQPWTVKTMQQTIGPFRQAQAHFLELYGIRAKGWVALVEKVNTVETALVHLGYRDRSPKQ</sequence>
<proteinExistence type="predicted"/>
<evidence type="ECO:0000313" key="1">
    <source>
        <dbReference type="EMBL" id="ACL47585.1"/>
    </source>
</evidence>
<dbReference type="EMBL" id="CP001345">
    <property type="protein sequence ID" value="ACL47585.1"/>
    <property type="molecule type" value="Genomic_DNA"/>
</dbReference>
<dbReference type="KEGG" id="cyn:Cyan7425_5323"/>
<accession>B8HYT7</accession>
<dbReference type="OrthoDB" id="559318at2"/>
<reference evidence="1" key="1">
    <citation type="submission" date="2009-01" db="EMBL/GenBank/DDBJ databases">
        <title>Complete sequence of plasmid1 Cyanothece sp. PCC 7425.</title>
        <authorList>
            <consortium name="US DOE Joint Genome Institute"/>
            <person name="Lucas S."/>
            <person name="Copeland A."/>
            <person name="Lapidus A."/>
            <person name="Glavina del Rio T."/>
            <person name="Dalin E."/>
            <person name="Tice H."/>
            <person name="Bruce D."/>
            <person name="Goodwin L."/>
            <person name="Pitluck S."/>
            <person name="Sims D."/>
            <person name="Meineke L."/>
            <person name="Brettin T."/>
            <person name="Detter J.C."/>
            <person name="Han C."/>
            <person name="Larimer F."/>
            <person name="Land M."/>
            <person name="Hauser L."/>
            <person name="Kyrpides N."/>
            <person name="Ovchinnikova G."/>
            <person name="Liberton M."/>
            <person name="Stoeckel J."/>
            <person name="Banerjee A."/>
            <person name="Singh A."/>
            <person name="Page L."/>
            <person name="Sato H."/>
            <person name="Zhao L."/>
            <person name="Sherman L."/>
            <person name="Pakrasi H."/>
            <person name="Richardson P."/>
        </authorList>
    </citation>
    <scope>NUCLEOTIDE SEQUENCE</scope>
    <source>
        <strain evidence="1">PCC 7425</strain>
        <plasmid evidence="1">pP742501</plasmid>
    </source>
</reference>
<geneLocation type="plasmid" evidence="1">
    <name>pP742501</name>
</geneLocation>
<dbReference type="HOGENOM" id="CLU_171162_0_0_3"/>
<gene>
    <name evidence="1" type="ordered locus">Cyan7425_5323</name>
</gene>
<protein>
    <submittedName>
        <fullName evidence="1">Uncharacterized protein</fullName>
    </submittedName>
</protein>